<evidence type="ECO:0000256" key="4">
    <source>
        <dbReference type="PROSITE-ProRule" id="PRU10137"/>
    </source>
</evidence>
<evidence type="ECO:0000256" key="1">
    <source>
        <dbReference type="ARBA" id="ARBA00022908"/>
    </source>
</evidence>
<dbReference type="InterPro" id="IPR038109">
    <property type="entry name" value="DNA_bind_recomb_sf"/>
</dbReference>
<dbReference type="Gene3D" id="3.40.50.1390">
    <property type="entry name" value="Resolvase, N-terminal catalytic domain"/>
    <property type="match status" value="1"/>
</dbReference>
<feature type="domain" description="Resolvase/invertase-type recombinase catalytic" evidence="5">
    <location>
        <begin position="1"/>
        <end position="143"/>
    </location>
</feature>
<dbReference type="SMART" id="SM00857">
    <property type="entry name" value="Resolvase"/>
    <property type="match status" value="1"/>
</dbReference>
<dbReference type="PROSITE" id="PS51737">
    <property type="entry name" value="RECOMBINASE_DNA_BIND"/>
    <property type="match status" value="1"/>
</dbReference>
<reference evidence="7 8" key="1">
    <citation type="submission" date="2023-10" db="EMBL/GenBank/DDBJ databases">
        <title>Virgibacillus halophilus 5B73C genome.</title>
        <authorList>
            <person name="Miliotis G."/>
            <person name="Sengupta P."/>
            <person name="Hameed A."/>
            <person name="Chuvochina M."/>
            <person name="Mcdonagh F."/>
            <person name="Simpson A.C."/>
            <person name="Singh N.K."/>
            <person name="Rekha P.D."/>
            <person name="Raman K."/>
            <person name="Hugenholtz P."/>
            <person name="Venkateswaran K."/>
        </authorList>
    </citation>
    <scope>NUCLEOTIDE SEQUENCE [LARGE SCALE GENOMIC DNA]</scope>
    <source>
        <strain evidence="7 8">5B73C</strain>
    </source>
</reference>
<dbReference type="CDD" id="cd00338">
    <property type="entry name" value="Ser_Recombinase"/>
    <property type="match status" value="1"/>
</dbReference>
<dbReference type="SUPFAM" id="SSF53041">
    <property type="entry name" value="Resolvase-like"/>
    <property type="match status" value="1"/>
</dbReference>
<evidence type="ECO:0000256" key="3">
    <source>
        <dbReference type="ARBA" id="ARBA00023172"/>
    </source>
</evidence>
<dbReference type="InterPro" id="IPR006118">
    <property type="entry name" value="Recombinase_CS"/>
</dbReference>
<dbReference type="InterPro" id="IPR006119">
    <property type="entry name" value="Resolv_N"/>
</dbReference>
<evidence type="ECO:0000313" key="7">
    <source>
        <dbReference type="EMBL" id="MDY0396750.1"/>
    </source>
</evidence>
<dbReference type="InterPro" id="IPR050639">
    <property type="entry name" value="SSR_resolvase"/>
</dbReference>
<keyword evidence="3" id="KW-0233">DNA recombination</keyword>
<proteinExistence type="predicted"/>
<dbReference type="Pfam" id="PF00239">
    <property type="entry name" value="Resolvase"/>
    <property type="match status" value="1"/>
</dbReference>
<dbReference type="Proteomes" id="UP001281447">
    <property type="component" value="Unassembled WGS sequence"/>
</dbReference>
<organism evidence="7 8">
    <name type="scientific">Tigheibacillus halophilus</name>
    <dbReference type="NCBI Taxonomy" id="361280"/>
    <lineage>
        <taxon>Bacteria</taxon>
        <taxon>Bacillati</taxon>
        <taxon>Bacillota</taxon>
        <taxon>Bacilli</taxon>
        <taxon>Bacillales</taxon>
        <taxon>Bacillaceae</taxon>
        <taxon>Tigheibacillus</taxon>
    </lineage>
</organism>
<dbReference type="InterPro" id="IPR011109">
    <property type="entry name" value="DNA_bind_recombinase_dom"/>
</dbReference>
<comment type="caution">
    <text evidence="7">The sequence shown here is derived from an EMBL/GenBank/DDBJ whole genome shotgun (WGS) entry which is preliminary data.</text>
</comment>
<dbReference type="Pfam" id="PF07508">
    <property type="entry name" value="Recombinase"/>
    <property type="match status" value="1"/>
</dbReference>
<dbReference type="PROSITE" id="PS00397">
    <property type="entry name" value="RECOMBINASES_1"/>
    <property type="match status" value="1"/>
</dbReference>
<dbReference type="PANTHER" id="PTHR30461:SF23">
    <property type="entry name" value="DNA RECOMBINASE-RELATED"/>
    <property type="match status" value="1"/>
</dbReference>
<keyword evidence="1" id="KW-0229">DNA integration</keyword>
<sequence length="261" mass="30191">MIAIYVRVSTEEQLKGYSVEGQIEDCIELAKTEKVLKYIDDGYTGEILNRPQLTRLLEDVEKGLVTKVICYDPDRLSRKLLNQLLITEKLGKHNVTLAFVKSDYKNDAEGQLYFQVRGAFSEFDKAKIKHNTMTGRYRKAKQGFVVKNNKLYGYDYDREKKTYIVNEKEAKTVQMIFNYFTDPNSPLRGINGIAHHLTEIGIPTKKGGRVWHRQVVRQILLNESYTGTYYQNKYDTVGDYVKKQAGEEYKKRQDQTKGGMG</sequence>
<dbReference type="Gene3D" id="3.90.1750.20">
    <property type="entry name" value="Putative Large Serine Recombinase, Chain B, Domain 2"/>
    <property type="match status" value="1"/>
</dbReference>
<feature type="domain" description="Recombinase" evidence="6">
    <location>
        <begin position="151"/>
        <end position="256"/>
    </location>
</feature>
<evidence type="ECO:0000256" key="2">
    <source>
        <dbReference type="ARBA" id="ARBA00023125"/>
    </source>
</evidence>
<evidence type="ECO:0000259" key="6">
    <source>
        <dbReference type="PROSITE" id="PS51737"/>
    </source>
</evidence>
<keyword evidence="8" id="KW-1185">Reference proteome</keyword>
<dbReference type="EMBL" id="JAWDIP010000004">
    <property type="protein sequence ID" value="MDY0396750.1"/>
    <property type="molecule type" value="Genomic_DNA"/>
</dbReference>
<evidence type="ECO:0000313" key="8">
    <source>
        <dbReference type="Proteomes" id="UP001281447"/>
    </source>
</evidence>
<protein>
    <submittedName>
        <fullName evidence="7">Recombinase family protein</fullName>
    </submittedName>
</protein>
<dbReference type="InterPro" id="IPR036162">
    <property type="entry name" value="Resolvase-like_N_sf"/>
</dbReference>
<name>A0ABU5CBW6_9BACI</name>
<evidence type="ECO:0000259" key="5">
    <source>
        <dbReference type="PROSITE" id="PS51736"/>
    </source>
</evidence>
<keyword evidence="2" id="KW-0238">DNA-binding</keyword>
<dbReference type="PROSITE" id="PS51736">
    <property type="entry name" value="RECOMBINASES_3"/>
    <property type="match status" value="1"/>
</dbReference>
<accession>A0ABU5CBW6</accession>
<feature type="active site" description="O-(5'-phospho-DNA)-serine intermediate" evidence="4">
    <location>
        <position position="9"/>
    </location>
</feature>
<gene>
    <name evidence="7" type="ORF">RWE15_23735</name>
</gene>
<dbReference type="PANTHER" id="PTHR30461">
    <property type="entry name" value="DNA-INVERTASE FROM LAMBDOID PROPHAGE"/>
    <property type="match status" value="1"/>
</dbReference>